<keyword evidence="5" id="KW-1185">Reference proteome</keyword>
<accession>A0ABS8D8M3</accession>
<evidence type="ECO:0000256" key="1">
    <source>
        <dbReference type="ARBA" id="ARBA00022679"/>
    </source>
</evidence>
<dbReference type="Pfam" id="PF00583">
    <property type="entry name" value="Acetyltransf_1"/>
    <property type="match status" value="1"/>
</dbReference>
<reference evidence="4" key="1">
    <citation type="submission" date="2021-10" db="EMBL/GenBank/DDBJ databases">
        <title>The complete genome sequence of Leeia sp. TBRC 13508.</title>
        <authorList>
            <person name="Charoenyingcharoen P."/>
            <person name="Yukphan P."/>
        </authorList>
    </citation>
    <scope>NUCLEOTIDE SEQUENCE</scope>
    <source>
        <strain evidence="4">TBRC 13508</strain>
    </source>
</reference>
<evidence type="ECO:0000313" key="5">
    <source>
        <dbReference type="Proteomes" id="UP001165395"/>
    </source>
</evidence>
<dbReference type="InterPro" id="IPR016181">
    <property type="entry name" value="Acyl_CoA_acyltransferase"/>
</dbReference>
<organism evidence="4 5">
    <name type="scientific">Leeia speluncae</name>
    <dbReference type="NCBI Taxonomy" id="2884804"/>
    <lineage>
        <taxon>Bacteria</taxon>
        <taxon>Pseudomonadati</taxon>
        <taxon>Pseudomonadota</taxon>
        <taxon>Betaproteobacteria</taxon>
        <taxon>Neisseriales</taxon>
        <taxon>Leeiaceae</taxon>
        <taxon>Leeia</taxon>
    </lineage>
</organism>
<sequence length="150" mass="17542">MSSPIHIQLVRPTDFNAWLLLWQGYQAFYQTDIPESVTQQTWDRFLTESEPMHSALAWQDNQAIGMVNYIEHRSCWTKGDYVYLQDLFVSPSCRGGGVGRKLIEHVYQHATHISASRVWWLTHETNQDAMKLYDKIANRPGFVQYRHLIG</sequence>
<protein>
    <submittedName>
        <fullName evidence="4">GNAT family N-acetyltransferase</fullName>
    </submittedName>
</protein>
<gene>
    <name evidence="4" type="ORF">LIN78_13300</name>
</gene>
<keyword evidence="1" id="KW-0808">Transferase</keyword>
<dbReference type="CDD" id="cd04301">
    <property type="entry name" value="NAT_SF"/>
    <property type="match status" value="1"/>
</dbReference>
<dbReference type="Proteomes" id="UP001165395">
    <property type="component" value="Unassembled WGS sequence"/>
</dbReference>
<evidence type="ECO:0000259" key="3">
    <source>
        <dbReference type="PROSITE" id="PS51186"/>
    </source>
</evidence>
<keyword evidence="2" id="KW-0012">Acyltransferase</keyword>
<dbReference type="Gene3D" id="3.40.630.30">
    <property type="match status" value="1"/>
</dbReference>
<dbReference type="PANTHER" id="PTHR10545">
    <property type="entry name" value="DIAMINE N-ACETYLTRANSFERASE"/>
    <property type="match status" value="1"/>
</dbReference>
<proteinExistence type="predicted"/>
<evidence type="ECO:0000256" key="2">
    <source>
        <dbReference type="ARBA" id="ARBA00023315"/>
    </source>
</evidence>
<dbReference type="InterPro" id="IPR000182">
    <property type="entry name" value="GNAT_dom"/>
</dbReference>
<dbReference type="PANTHER" id="PTHR10545:SF42">
    <property type="entry name" value="ACETYLTRANSFERASE"/>
    <property type="match status" value="1"/>
</dbReference>
<dbReference type="InterPro" id="IPR051016">
    <property type="entry name" value="Diverse_Substrate_AcTransf"/>
</dbReference>
<evidence type="ECO:0000313" key="4">
    <source>
        <dbReference type="EMBL" id="MCB6184519.1"/>
    </source>
</evidence>
<dbReference type="RefSeq" id="WP_227181329.1">
    <property type="nucleotide sequence ID" value="NZ_JAJBZT010000007.1"/>
</dbReference>
<comment type="caution">
    <text evidence="4">The sequence shown here is derived from an EMBL/GenBank/DDBJ whole genome shotgun (WGS) entry which is preliminary data.</text>
</comment>
<dbReference type="SUPFAM" id="SSF55729">
    <property type="entry name" value="Acyl-CoA N-acyltransferases (Nat)"/>
    <property type="match status" value="1"/>
</dbReference>
<dbReference type="EMBL" id="JAJBZT010000007">
    <property type="protein sequence ID" value="MCB6184519.1"/>
    <property type="molecule type" value="Genomic_DNA"/>
</dbReference>
<dbReference type="PROSITE" id="PS51186">
    <property type="entry name" value="GNAT"/>
    <property type="match status" value="1"/>
</dbReference>
<feature type="domain" description="N-acetyltransferase" evidence="3">
    <location>
        <begin position="5"/>
        <end position="150"/>
    </location>
</feature>
<name>A0ABS8D8M3_9NEIS</name>